<dbReference type="GO" id="GO:0050897">
    <property type="term" value="F:cobalt ion binding"/>
    <property type="evidence" value="ECO:0007669"/>
    <property type="project" value="InterPro"/>
</dbReference>
<dbReference type="EMBL" id="DUZY01000002">
    <property type="protein sequence ID" value="DAD29290.1"/>
    <property type="molecule type" value="Genomic_DNA"/>
</dbReference>
<sequence>MLAFQAPNIKLLRSHSIEESETMQILDLAVLPEPELDLPIFCANFFTTANMNIVVLDLNPTFDVMNHSDYKQKYYKNLMPLITSESLRFFSPIVIWTKTKHPSPLMDQASKEMDASQVICNREAQHKCHQVLKKLIGEIDTLGSKTFLDYFPEYWCENGSINQKRSIIGKSFETRPWDSGGKFIGNDIR</sequence>
<keyword evidence="4" id="KW-1185">Reference proteome</keyword>
<dbReference type="Pfam" id="PF05996">
    <property type="entry name" value="Fe_bilin_red"/>
    <property type="match status" value="1"/>
</dbReference>
<evidence type="ECO:0000256" key="1">
    <source>
        <dbReference type="ARBA" id="ARBA00006908"/>
    </source>
</evidence>
<name>A0A822Y9Q5_NELNU</name>
<comment type="caution">
    <text evidence="3">The sequence shown here is derived from an EMBL/GenBank/DDBJ whole genome shotgun (WGS) entry which is preliminary data.</text>
</comment>
<dbReference type="GO" id="GO:0010024">
    <property type="term" value="P:phytochromobilin biosynthetic process"/>
    <property type="evidence" value="ECO:0007669"/>
    <property type="project" value="InterPro"/>
</dbReference>
<proteinExistence type="inferred from homology"/>
<dbReference type="PANTHER" id="PTHR34557:SF1">
    <property type="entry name" value="PHYTOCHROMOBILIN:FERREDOXIN OXIDOREDUCTASE, CHLOROPLASTIC"/>
    <property type="match status" value="1"/>
</dbReference>
<accession>A0A822Y9Q5</accession>
<gene>
    <name evidence="3" type="ORF">HUJ06_030758</name>
</gene>
<reference evidence="3 4" key="1">
    <citation type="journal article" date="2020" name="Mol. Biol. Evol.">
        <title>Distinct Expression and Methylation Patterns for Genes with Different Fates following a Single Whole-Genome Duplication in Flowering Plants.</title>
        <authorList>
            <person name="Shi T."/>
            <person name="Rahmani R.S."/>
            <person name="Gugger P.F."/>
            <person name="Wang M."/>
            <person name="Li H."/>
            <person name="Zhang Y."/>
            <person name="Li Z."/>
            <person name="Wang Q."/>
            <person name="Van de Peer Y."/>
            <person name="Marchal K."/>
            <person name="Chen J."/>
        </authorList>
    </citation>
    <scope>NUCLEOTIDE SEQUENCE [LARGE SCALE GENOMIC DNA]</scope>
    <source>
        <tissue evidence="3">Leaf</tissue>
    </source>
</reference>
<organism evidence="3 4">
    <name type="scientific">Nelumbo nucifera</name>
    <name type="common">Sacred lotus</name>
    <dbReference type="NCBI Taxonomy" id="4432"/>
    <lineage>
        <taxon>Eukaryota</taxon>
        <taxon>Viridiplantae</taxon>
        <taxon>Streptophyta</taxon>
        <taxon>Embryophyta</taxon>
        <taxon>Tracheophyta</taxon>
        <taxon>Spermatophyta</taxon>
        <taxon>Magnoliopsida</taxon>
        <taxon>Proteales</taxon>
        <taxon>Nelumbonaceae</taxon>
        <taxon>Nelumbo</taxon>
    </lineage>
</organism>
<dbReference type="InterPro" id="IPR009249">
    <property type="entry name" value="Ferredoxin-dep_bilin_Rdtase"/>
</dbReference>
<keyword evidence="2" id="KW-0560">Oxidoreductase</keyword>
<dbReference type="PANTHER" id="PTHR34557">
    <property type="entry name" value="PHYTOCHROMOBILIN:FERREDOXIN OXIDOREDUCTASE, CHLOROPLASTIC"/>
    <property type="match status" value="1"/>
</dbReference>
<protein>
    <submittedName>
        <fullName evidence="3">Uncharacterized protein</fullName>
    </submittedName>
</protein>
<evidence type="ECO:0000313" key="3">
    <source>
        <dbReference type="EMBL" id="DAD29290.1"/>
    </source>
</evidence>
<dbReference type="AlphaFoldDB" id="A0A822Y9Q5"/>
<comment type="similarity">
    <text evidence="1">Belongs to the HY2 family.</text>
</comment>
<dbReference type="Gene3D" id="3.40.1500.20">
    <property type="match status" value="1"/>
</dbReference>
<evidence type="ECO:0000256" key="2">
    <source>
        <dbReference type="ARBA" id="ARBA00023002"/>
    </source>
</evidence>
<dbReference type="GO" id="GO:0016636">
    <property type="term" value="F:oxidoreductase activity, acting on the CH-CH group of donors, iron-sulfur protein as acceptor"/>
    <property type="evidence" value="ECO:0007669"/>
    <property type="project" value="InterPro"/>
</dbReference>
<evidence type="ECO:0000313" key="4">
    <source>
        <dbReference type="Proteomes" id="UP000607653"/>
    </source>
</evidence>
<dbReference type="Proteomes" id="UP000607653">
    <property type="component" value="Unassembled WGS sequence"/>
</dbReference>